<dbReference type="InterPro" id="IPR035398">
    <property type="entry name" value="Bac_rhamnosid_C"/>
</dbReference>
<dbReference type="PANTHER" id="PTHR33307:SF6">
    <property type="entry name" value="ALPHA-RHAMNOSIDASE (EUROFUNG)-RELATED"/>
    <property type="match status" value="1"/>
</dbReference>
<organism evidence="6">
    <name type="scientific">bioreactor metagenome</name>
    <dbReference type="NCBI Taxonomy" id="1076179"/>
    <lineage>
        <taxon>unclassified sequences</taxon>
        <taxon>metagenomes</taxon>
        <taxon>ecological metagenomes</taxon>
    </lineage>
</organism>
<evidence type="ECO:0000259" key="4">
    <source>
        <dbReference type="Pfam" id="PF17389"/>
    </source>
</evidence>
<sequence length="331" mass="37404">MVPWAVYHAYGDLEMLQNQYDSMKAYVEAELRVANRPSLFGHKKFLWDNNPFQYGDWCAPGEGFSKWTQKGKYLSTSFMANSVNILCQSARALGRQEDEERYSEMLRNILKAFERYCILPDGRLKGDFQSNYACALYFNLIPDGKKAGAAHRLAMLVRANDYRIATGFAGTPYILFALADNGYVEDAYRLLQNEKCPGWLYTVKAGGTTTWERWDALAEDGSIRTDAIPDMISFNHYAYGAVGDFFYRRILGIEASAPGYERFTVKPIPGGTLTYAEGNLKSRYGSLSVRWERDETFTLHLTVPEGTVCDVVLPNGETNSVSYGSYVFTVN</sequence>
<evidence type="ECO:0000256" key="1">
    <source>
        <dbReference type="ARBA" id="ARBA00001445"/>
    </source>
</evidence>
<gene>
    <name evidence="6" type="ORF">SDC9_136699</name>
</gene>
<evidence type="ECO:0000259" key="5">
    <source>
        <dbReference type="Pfam" id="PF17390"/>
    </source>
</evidence>
<dbReference type="InterPro" id="IPR035396">
    <property type="entry name" value="Bac_rhamnosid6H"/>
</dbReference>
<dbReference type="Pfam" id="PF17390">
    <property type="entry name" value="Bac_rhamnosid_C"/>
    <property type="match status" value="1"/>
</dbReference>
<dbReference type="Pfam" id="PF17389">
    <property type="entry name" value="Bac_rhamnosid6H"/>
    <property type="match status" value="1"/>
</dbReference>
<dbReference type="EC" id="3.2.1.40" evidence="2"/>
<dbReference type="SUPFAM" id="SSF48208">
    <property type="entry name" value="Six-hairpin glycosidases"/>
    <property type="match status" value="1"/>
</dbReference>
<dbReference type="PANTHER" id="PTHR33307">
    <property type="entry name" value="ALPHA-RHAMNOSIDASE (EUROFUNG)"/>
    <property type="match status" value="1"/>
</dbReference>
<evidence type="ECO:0000256" key="2">
    <source>
        <dbReference type="ARBA" id="ARBA00012652"/>
    </source>
</evidence>
<protein>
    <recommendedName>
        <fullName evidence="2">alpha-L-rhamnosidase</fullName>
        <ecNumber evidence="2">3.2.1.40</ecNumber>
    </recommendedName>
</protein>
<evidence type="ECO:0000256" key="3">
    <source>
        <dbReference type="ARBA" id="ARBA00022801"/>
    </source>
</evidence>
<dbReference type="AlphaFoldDB" id="A0A645DJY8"/>
<feature type="domain" description="Alpha-L-rhamnosidase C-terminal" evidence="5">
    <location>
        <begin position="252"/>
        <end position="321"/>
    </location>
</feature>
<reference evidence="6" key="1">
    <citation type="submission" date="2019-08" db="EMBL/GenBank/DDBJ databases">
        <authorList>
            <person name="Kucharzyk K."/>
            <person name="Murdoch R.W."/>
            <person name="Higgins S."/>
            <person name="Loffler F."/>
        </authorList>
    </citation>
    <scope>NUCLEOTIDE SEQUENCE</scope>
</reference>
<accession>A0A645DJY8</accession>
<dbReference type="InterPro" id="IPR012341">
    <property type="entry name" value="6hp_glycosidase-like_sf"/>
</dbReference>
<dbReference type="EMBL" id="VSSQ01036992">
    <property type="protein sequence ID" value="MPM89587.1"/>
    <property type="molecule type" value="Genomic_DNA"/>
</dbReference>
<dbReference type="Gene3D" id="1.50.10.10">
    <property type="match status" value="1"/>
</dbReference>
<dbReference type="InterPro" id="IPR008928">
    <property type="entry name" value="6-hairpin_glycosidase_sf"/>
</dbReference>
<comment type="catalytic activity">
    <reaction evidence="1">
        <text>Hydrolysis of terminal non-reducing alpha-L-rhamnose residues in alpha-L-rhamnosides.</text>
        <dbReference type="EC" id="3.2.1.40"/>
    </reaction>
</comment>
<comment type="caution">
    <text evidence="6">The sequence shown here is derived from an EMBL/GenBank/DDBJ whole genome shotgun (WGS) entry which is preliminary data.</text>
</comment>
<dbReference type="Gene3D" id="2.60.420.10">
    <property type="entry name" value="Maltose phosphorylase, domain 3"/>
    <property type="match status" value="1"/>
</dbReference>
<dbReference type="InterPro" id="IPR016007">
    <property type="entry name" value="Alpha_rhamnosid"/>
</dbReference>
<dbReference type="GO" id="GO:0030596">
    <property type="term" value="F:alpha-L-rhamnosidase activity"/>
    <property type="evidence" value="ECO:0007669"/>
    <property type="project" value="UniProtKB-EC"/>
</dbReference>
<evidence type="ECO:0000313" key="6">
    <source>
        <dbReference type="EMBL" id="MPM89587.1"/>
    </source>
</evidence>
<dbReference type="GO" id="GO:0005975">
    <property type="term" value="P:carbohydrate metabolic process"/>
    <property type="evidence" value="ECO:0007669"/>
    <property type="project" value="InterPro"/>
</dbReference>
<keyword evidence="3" id="KW-0378">Hydrolase</keyword>
<proteinExistence type="predicted"/>
<feature type="domain" description="Alpha-L-rhamnosidase six-hairpin glycosidase" evidence="4">
    <location>
        <begin position="1"/>
        <end position="250"/>
    </location>
</feature>
<name>A0A645DJY8_9ZZZZ</name>